<dbReference type="GO" id="GO:0005634">
    <property type="term" value="C:nucleus"/>
    <property type="evidence" value="ECO:0007669"/>
    <property type="project" value="UniProtKB-SubCell"/>
</dbReference>
<comment type="subcellular location">
    <subcellularLocation>
        <location evidence="1">Nucleus</location>
    </subcellularLocation>
</comment>
<dbReference type="Gene3D" id="2.30.31.10">
    <property type="entry name" value="Transcriptional Coactivator Pc4, Chain A"/>
    <property type="match status" value="1"/>
</dbReference>
<evidence type="ECO:0000313" key="10">
    <source>
        <dbReference type="Proteomes" id="UP001140091"/>
    </source>
</evidence>
<evidence type="ECO:0000256" key="6">
    <source>
        <dbReference type="ARBA" id="ARBA00023242"/>
    </source>
</evidence>
<feature type="compositionally biased region" description="Basic residues" evidence="7">
    <location>
        <begin position="49"/>
        <end position="58"/>
    </location>
</feature>
<organism evidence="9 10">
    <name type="scientific">Candolleomyces eurysporus</name>
    <dbReference type="NCBI Taxonomy" id="2828524"/>
    <lineage>
        <taxon>Eukaryota</taxon>
        <taxon>Fungi</taxon>
        <taxon>Dikarya</taxon>
        <taxon>Basidiomycota</taxon>
        <taxon>Agaricomycotina</taxon>
        <taxon>Agaricomycetes</taxon>
        <taxon>Agaricomycetidae</taxon>
        <taxon>Agaricales</taxon>
        <taxon>Agaricineae</taxon>
        <taxon>Psathyrellaceae</taxon>
        <taxon>Candolleomyces</taxon>
    </lineage>
</organism>
<accession>A0A9W8MDY8</accession>
<dbReference type="Proteomes" id="UP001140091">
    <property type="component" value="Unassembled WGS sequence"/>
</dbReference>
<evidence type="ECO:0000259" key="8">
    <source>
        <dbReference type="Pfam" id="PF02229"/>
    </source>
</evidence>
<dbReference type="GO" id="GO:0003677">
    <property type="term" value="F:DNA binding"/>
    <property type="evidence" value="ECO:0007669"/>
    <property type="project" value="UniProtKB-KW"/>
</dbReference>
<evidence type="ECO:0000256" key="4">
    <source>
        <dbReference type="ARBA" id="ARBA00023125"/>
    </source>
</evidence>
<dbReference type="InterPro" id="IPR045125">
    <property type="entry name" value="Sub1/Tcp4-like"/>
</dbReference>
<feature type="non-terminal residue" evidence="9">
    <location>
        <position position="168"/>
    </location>
</feature>
<dbReference type="PANTHER" id="PTHR13215">
    <property type="entry name" value="RNA POLYMERASE II TRANSCRIPTIONAL COACTIVATOR"/>
    <property type="match status" value="1"/>
</dbReference>
<dbReference type="OrthoDB" id="2505440at2759"/>
<proteinExistence type="inferred from homology"/>
<sequence>MAKRKAIVSEDESVAYSEEESEAILSESDSDEPQPKSKGKGKGSQAKKPSIKKPKYKKSVSEDEEAEEEQPIVKKPKREEKKKASSSSGTATVLKNSEGEKYIDLGKKKHATVRTFKGMKLIDIREYYNAGGEDKPGKKGISLTLDQWNTLIAASDTIDQLLQDIKAT</sequence>
<reference evidence="9" key="1">
    <citation type="submission" date="2022-06" db="EMBL/GenBank/DDBJ databases">
        <title>Genome Sequence of Candolleomyces eurysporus.</title>
        <authorList>
            <person name="Buettner E."/>
        </authorList>
    </citation>
    <scope>NUCLEOTIDE SEQUENCE</scope>
    <source>
        <strain evidence="9">VTCC 930004</strain>
    </source>
</reference>
<protein>
    <recommendedName>
        <fullName evidence="8">Transcriptional coactivator p15 (PC4) C-terminal domain-containing protein</fullName>
    </recommendedName>
</protein>
<dbReference type="AlphaFoldDB" id="A0A9W8MDY8"/>
<feature type="region of interest" description="Disordered" evidence="7">
    <location>
        <begin position="1"/>
        <end position="97"/>
    </location>
</feature>
<evidence type="ECO:0000256" key="7">
    <source>
        <dbReference type="SAM" id="MobiDB-lite"/>
    </source>
</evidence>
<evidence type="ECO:0000256" key="1">
    <source>
        <dbReference type="ARBA" id="ARBA00004123"/>
    </source>
</evidence>
<evidence type="ECO:0000256" key="2">
    <source>
        <dbReference type="ARBA" id="ARBA00009001"/>
    </source>
</evidence>
<feature type="domain" description="Transcriptional coactivator p15 (PC4) C-terminal" evidence="8">
    <location>
        <begin position="104"/>
        <end position="154"/>
    </location>
</feature>
<dbReference type="InterPro" id="IPR003173">
    <property type="entry name" value="PC4_C"/>
</dbReference>
<keyword evidence="3" id="KW-0805">Transcription regulation</keyword>
<comment type="caution">
    <text evidence="9">The sequence shown here is derived from an EMBL/GenBank/DDBJ whole genome shotgun (WGS) entry which is preliminary data.</text>
</comment>
<feature type="compositionally biased region" description="Acidic residues" evidence="7">
    <location>
        <begin position="9"/>
        <end position="32"/>
    </location>
</feature>
<gene>
    <name evidence="9" type="ORF">H1R20_g11982</name>
</gene>
<dbReference type="InterPro" id="IPR009044">
    <property type="entry name" value="ssDNA-bd_transcriptional_reg"/>
</dbReference>
<dbReference type="Pfam" id="PF02229">
    <property type="entry name" value="PC4"/>
    <property type="match status" value="1"/>
</dbReference>
<comment type="similarity">
    <text evidence="2">Belongs to the transcriptional coactivator PC4 family.</text>
</comment>
<keyword evidence="4" id="KW-0238">DNA-binding</keyword>
<keyword evidence="6" id="KW-0539">Nucleus</keyword>
<dbReference type="SUPFAM" id="SSF54447">
    <property type="entry name" value="ssDNA-binding transcriptional regulator domain"/>
    <property type="match status" value="1"/>
</dbReference>
<evidence type="ECO:0000256" key="5">
    <source>
        <dbReference type="ARBA" id="ARBA00023163"/>
    </source>
</evidence>
<evidence type="ECO:0000256" key="3">
    <source>
        <dbReference type="ARBA" id="ARBA00023015"/>
    </source>
</evidence>
<dbReference type="EMBL" id="JANBPK010001194">
    <property type="protein sequence ID" value="KAJ2925134.1"/>
    <property type="molecule type" value="Genomic_DNA"/>
</dbReference>
<dbReference type="GO" id="GO:0060261">
    <property type="term" value="P:positive regulation of transcription initiation by RNA polymerase II"/>
    <property type="evidence" value="ECO:0007669"/>
    <property type="project" value="InterPro"/>
</dbReference>
<keyword evidence="5" id="KW-0804">Transcription</keyword>
<dbReference type="GO" id="GO:0003713">
    <property type="term" value="F:transcription coactivator activity"/>
    <property type="evidence" value="ECO:0007669"/>
    <property type="project" value="InterPro"/>
</dbReference>
<evidence type="ECO:0000313" key="9">
    <source>
        <dbReference type="EMBL" id="KAJ2925134.1"/>
    </source>
</evidence>
<name>A0A9W8MDY8_9AGAR</name>
<keyword evidence="10" id="KW-1185">Reference proteome</keyword>